<dbReference type="InterPro" id="IPR036964">
    <property type="entry name" value="RASGEF_cat_dom_sf"/>
</dbReference>
<evidence type="ECO:0000256" key="2">
    <source>
        <dbReference type="PROSITE-ProRule" id="PRU00168"/>
    </source>
</evidence>
<gene>
    <name evidence="4" type="ORF">SSLN_LOCUS13092</name>
</gene>
<evidence type="ECO:0000313" key="4">
    <source>
        <dbReference type="EMBL" id="VDL99477.1"/>
    </source>
</evidence>
<dbReference type="PROSITE" id="PS50009">
    <property type="entry name" value="RASGEF_CAT"/>
    <property type="match status" value="1"/>
</dbReference>
<dbReference type="WBParaSite" id="SSLN_0001359301-mRNA-1">
    <property type="protein sequence ID" value="SSLN_0001359301-mRNA-1"/>
    <property type="gene ID" value="SSLN_0001359301"/>
</dbReference>
<evidence type="ECO:0000313" key="6">
    <source>
        <dbReference type="WBParaSite" id="SSLN_0001359301-mRNA-1"/>
    </source>
</evidence>
<dbReference type="InterPro" id="IPR008937">
    <property type="entry name" value="Ras-like_GEF"/>
</dbReference>
<feature type="domain" description="Ras-GEF" evidence="3">
    <location>
        <begin position="1"/>
        <end position="129"/>
    </location>
</feature>
<dbReference type="PANTHER" id="PTHR23113:SF249">
    <property type="entry name" value="RAP GUANINE NUCLEOTIDE EXCHANGE FACTOR 6"/>
    <property type="match status" value="1"/>
</dbReference>
<keyword evidence="5" id="KW-1185">Reference proteome</keyword>
<sequence length="129" mass="14887">MLRIRVCVKFIIRTHYLDRVISPMCVLCEVVDWRTENQAAMLVLDPSRNFFHYRNLLTAEGPHAPLIPYLPLVLKDLTFIHLGNPSRYADNLVNFAKLRMIAKEVCFDALSKAVPSFFIVGLCACCYFY</sequence>
<dbReference type="EMBL" id="UYSU01037790">
    <property type="protein sequence ID" value="VDL99477.1"/>
    <property type="molecule type" value="Genomic_DNA"/>
</dbReference>
<dbReference type="PROSITE" id="PS00720">
    <property type="entry name" value="RASGEF"/>
    <property type="match status" value="1"/>
</dbReference>
<dbReference type="Gene3D" id="1.10.840.10">
    <property type="entry name" value="Ras guanine-nucleotide exchange factors catalytic domain"/>
    <property type="match status" value="1"/>
</dbReference>
<dbReference type="InterPro" id="IPR023578">
    <property type="entry name" value="Ras_GEF_dom_sf"/>
</dbReference>
<dbReference type="GO" id="GO:0005085">
    <property type="term" value="F:guanyl-nucleotide exchange factor activity"/>
    <property type="evidence" value="ECO:0007669"/>
    <property type="project" value="UniProtKB-KW"/>
</dbReference>
<accession>A0A183T9E4</accession>
<name>A0A183T9E4_SCHSO</name>
<evidence type="ECO:0000259" key="3">
    <source>
        <dbReference type="PROSITE" id="PS50009"/>
    </source>
</evidence>
<dbReference type="Proteomes" id="UP000275846">
    <property type="component" value="Unassembled WGS sequence"/>
</dbReference>
<protein>
    <submittedName>
        <fullName evidence="6">Ras-GEF domain-containing protein</fullName>
    </submittedName>
</protein>
<dbReference type="PANTHER" id="PTHR23113">
    <property type="entry name" value="GUANINE NUCLEOTIDE EXCHANGE FACTOR"/>
    <property type="match status" value="1"/>
</dbReference>
<organism evidence="6">
    <name type="scientific">Schistocephalus solidus</name>
    <name type="common">Tapeworm</name>
    <dbReference type="NCBI Taxonomy" id="70667"/>
    <lineage>
        <taxon>Eukaryota</taxon>
        <taxon>Metazoa</taxon>
        <taxon>Spiralia</taxon>
        <taxon>Lophotrochozoa</taxon>
        <taxon>Platyhelminthes</taxon>
        <taxon>Cestoda</taxon>
        <taxon>Eucestoda</taxon>
        <taxon>Diphyllobothriidea</taxon>
        <taxon>Diphyllobothriidae</taxon>
        <taxon>Schistocephalus</taxon>
    </lineage>
</organism>
<dbReference type="Pfam" id="PF00617">
    <property type="entry name" value="RasGEF"/>
    <property type="match status" value="1"/>
</dbReference>
<dbReference type="OrthoDB" id="21144at2759"/>
<dbReference type="STRING" id="70667.A0A183T9E4"/>
<dbReference type="InterPro" id="IPR019804">
    <property type="entry name" value="Ras_G-nucl-exch_fac_CS"/>
</dbReference>
<reference evidence="4 5" key="2">
    <citation type="submission" date="2018-11" db="EMBL/GenBank/DDBJ databases">
        <authorList>
            <consortium name="Pathogen Informatics"/>
        </authorList>
    </citation>
    <scope>NUCLEOTIDE SEQUENCE [LARGE SCALE GENOMIC DNA]</scope>
    <source>
        <strain evidence="4 5">NST_G2</strain>
    </source>
</reference>
<dbReference type="InterPro" id="IPR001895">
    <property type="entry name" value="RASGEF_cat_dom"/>
</dbReference>
<dbReference type="GO" id="GO:0016324">
    <property type="term" value="C:apical plasma membrane"/>
    <property type="evidence" value="ECO:0007669"/>
    <property type="project" value="TreeGrafter"/>
</dbReference>
<reference evidence="6" key="1">
    <citation type="submission" date="2016-06" db="UniProtKB">
        <authorList>
            <consortium name="WormBaseParasite"/>
        </authorList>
    </citation>
    <scope>IDENTIFICATION</scope>
</reference>
<keyword evidence="1 2" id="KW-0344">Guanine-nucleotide releasing factor</keyword>
<evidence type="ECO:0000313" key="5">
    <source>
        <dbReference type="Proteomes" id="UP000275846"/>
    </source>
</evidence>
<dbReference type="GO" id="GO:0007265">
    <property type="term" value="P:Ras protein signal transduction"/>
    <property type="evidence" value="ECO:0007669"/>
    <property type="project" value="TreeGrafter"/>
</dbReference>
<evidence type="ECO:0000256" key="1">
    <source>
        <dbReference type="ARBA" id="ARBA00022658"/>
    </source>
</evidence>
<dbReference type="SUPFAM" id="SSF48366">
    <property type="entry name" value="Ras GEF"/>
    <property type="match status" value="1"/>
</dbReference>
<dbReference type="AlphaFoldDB" id="A0A183T9E4"/>
<proteinExistence type="predicted"/>